<gene>
    <name evidence="1" type="ORF">C7448_11060</name>
</gene>
<evidence type="ECO:0000313" key="1">
    <source>
        <dbReference type="EMBL" id="REH45032.1"/>
    </source>
</evidence>
<proteinExistence type="predicted"/>
<dbReference type="AlphaFoldDB" id="A0A3E0HGW7"/>
<comment type="caution">
    <text evidence="1">The sequence shown here is derived from an EMBL/GenBank/DDBJ whole genome shotgun (WGS) entry which is preliminary data.</text>
</comment>
<dbReference type="OrthoDB" id="1191332at2"/>
<sequence>MKKSISNLGKTLNKVEQQQVQGGIVLNRCLSGTCYSNNWVSSDTHEDAVCAVLFGYGEYCRGTINNGKCCIN</sequence>
<protein>
    <submittedName>
        <fullName evidence="1">Uncharacterized protein</fullName>
    </submittedName>
</protein>
<dbReference type="RefSeq" id="WP_115902102.1">
    <property type="nucleotide sequence ID" value="NZ_QUNS01000010.1"/>
</dbReference>
<evidence type="ECO:0000313" key="2">
    <source>
        <dbReference type="Proteomes" id="UP000256884"/>
    </source>
</evidence>
<keyword evidence="2" id="KW-1185">Reference proteome</keyword>
<dbReference type="Proteomes" id="UP000256884">
    <property type="component" value="Unassembled WGS sequence"/>
</dbReference>
<name>A0A3E0HGW7_9FLAO</name>
<accession>A0A3E0HGW7</accession>
<reference evidence="1 2" key="1">
    <citation type="submission" date="2018-08" db="EMBL/GenBank/DDBJ databases">
        <title>Genomic Encyclopedia of Type Strains, Phase IV (KMG-IV): sequencing the most valuable type-strain genomes for metagenomic binning, comparative biology and taxonomic classification.</title>
        <authorList>
            <person name="Goeker M."/>
        </authorList>
    </citation>
    <scope>NUCLEOTIDE SEQUENCE [LARGE SCALE GENOMIC DNA]</scope>
    <source>
        <strain evidence="1 2">DSM 18841</strain>
    </source>
</reference>
<organism evidence="1 2">
    <name type="scientific">Tenacibaculum gallaicum</name>
    <dbReference type="NCBI Taxonomy" id="561505"/>
    <lineage>
        <taxon>Bacteria</taxon>
        <taxon>Pseudomonadati</taxon>
        <taxon>Bacteroidota</taxon>
        <taxon>Flavobacteriia</taxon>
        <taxon>Flavobacteriales</taxon>
        <taxon>Flavobacteriaceae</taxon>
        <taxon>Tenacibaculum</taxon>
    </lineage>
</organism>
<dbReference type="EMBL" id="QUNS01000010">
    <property type="protein sequence ID" value="REH45032.1"/>
    <property type="molecule type" value="Genomic_DNA"/>
</dbReference>